<dbReference type="Proteomes" id="UP000186720">
    <property type="component" value="Unassembled WGS sequence"/>
</dbReference>
<dbReference type="EMBL" id="MPPL01000001">
    <property type="protein sequence ID" value="OKS87350.1"/>
    <property type="molecule type" value="Genomic_DNA"/>
</dbReference>
<name>A0A1Q6A010_9SPHI</name>
<organism evidence="1 2">
    <name type="scientific">Mucilaginibacter polytrichastri</name>
    <dbReference type="NCBI Taxonomy" id="1302689"/>
    <lineage>
        <taxon>Bacteria</taxon>
        <taxon>Pseudomonadati</taxon>
        <taxon>Bacteroidota</taxon>
        <taxon>Sphingobacteriia</taxon>
        <taxon>Sphingobacteriales</taxon>
        <taxon>Sphingobacteriaceae</taxon>
        <taxon>Mucilaginibacter</taxon>
    </lineage>
</organism>
<proteinExistence type="predicted"/>
<accession>A0A1Q6A010</accession>
<protein>
    <submittedName>
        <fullName evidence="1">Uncharacterized protein</fullName>
    </submittedName>
</protein>
<dbReference type="AlphaFoldDB" id="A0A1Q6A010"/>
<evidence type="ECO:0000313" key="1">
    <source>
        <dbReference type="EMBL" id="OKS87350.1"/>
    </source>
</evidence>
<reference evidence="1 2" key="1">
    <citation type="submission" date="2016-11" db="EMBL/GenBank/DDBJ databases">
        <title>Whole Genome Sequencing of Mucilaginibacter polytrichastri RG4-7(T) isolated from the moss sample.</title>
        <authorList>
            <person name="Li Y."/>
        </authorList>
    </citation>
    <scope>NUCLEOTIDE SEQUENCE [LARGE SCALE GENOMIC DNA]</scope>
    <source>
        <strain evidence="1 2">RG4-7</strain>
    </source>
</reference>
<comment type="caution">
    <text evidence="1">The sequence shown here is derived from an EMBL/GenBank/DDBJ whole genome shotgun (WGS) entry which is preliminary data.</text>
</comment>
<sequence>MDASYISQSNLPNAYHRPYYAQTCKAYSVGHFAIIYQNQACNKEH</sequence>
<dbReference type="STRING" id="1302689.RG47T_2811"/>
<gene>
    <name evidence="1" type="ORF">RG47T_2811</name>
</gene>
<keyword evidence="2" id="KW-1185">Reference proteome</keyword>
<evidence type="ECO:0000313" key="2">
    <source>
        <dbReference type="Proteomes" id="UP000186720"/>
    </source>
</evidence>